<feature type="region of interest" description="Disordered" evidence="2">
    <location>
        <begin position="317"/>
        <end position="454"/>
    </location>
</feature>
<evidence type="ECO:0000313" key="4">
    <source>
        <dbReference type="Proteomes" id="UP000308133"/>
    </source>
</evidence>
<comment type="caution">
    <text evidence="3">The sequence shown here is derived from an EMBL/GenBank/DDBJ whole genome shotgun (WGS) entry which is preliminary data.</text>
</comment>
<organism evidence="3 4">
    <name type="scientific">Elsinoe australis</name>
    <dbReference type="NCBI Taxonomy" id="40998"/>
    <lineage>
        <taxon>Eukaryota</taxon>
        <taxon>Fungi</taxon>
        <taxon>Dikarya</taxon>
        <taxon>Ascomycota</taxon>
        <taxon>Pezizomycotina</taxon>
        <taxon>Dothideomycetes</taxon>
        <taxon>Dothideomycetidae</taxon>
        <taxon>Myriangiales</taxon>
        <taxon>Elsinoaceae</taxon>
        <taxon>Elsinoe</taxon>
    </lineage>
</organism>
<evidence type="ECO:0000256" key="1">
    <source>
        <dbReference type="SAM" id="Coils"/>
    </source>
</evidence>
<feature type="compositionally biased region" description="Low complexity" evidence="2">
    <location>
        <begin position="421"/>
        <end position="437"/>
    </location>
</feature>
<proteinExistence type="predicted"/>
<reference evidence="3 4" key="1">
    <citation type="submission" date="2018-02" db="EMBL/GenBank/DDBJ databases">
        <title>Draft genome sequences of Elsinoe sp., causing black scab on jojoba.</title>
        <authorList>
            <person name="Stodart B."/>
            <person name="Jeffress S."/>
            <person name="Ash G."/>
            <person name="Arun Chinnappa K."/>
        </authorList>
    </citation>
    <scope>NUCLEOTIDE SEQUENCE [LARGE SCALE GENOMIC DNA]</scope>
    <source>
        <strain evidence="3 4">Hillstone_2</strain>
    </source>
</reference>
<feature type="compositionally biased region" description="Polar residues" evidence="2">
    <location>
        <begin position="411"/>
        <end position="420"/>
    </location>
</feature>
<feature type="compositionally biased region" description="Basic and acidic residues" evidence="2">
    <location>
        <begin position="208"/>
        <end position="223"/>
    </location>
</feature>
<name>A0A4U7B4W8_9PEZI</name>
<feature type="compositionally biased region" description="Basic and acidic residues" evidence="2">
    <location>
        <begin position="285"/>
        <end position="299"/>
    </location>
</feature>
<feature type="compositionally biased region" description="Polar residues" evidence="2">
    <location>
        <begin position="375"/>
        <end position="398"/>
    </location>
</feature>
<keyword evidence="1" id="KW-0175">Coiled coil</keyword>
<evidence type="ECO:0000256" key="2">
    <source>
        <dbReference type="SAM" id="MobiDB-lite"/>
    </source>
</evidence>
<feature type="compositionally biased region" description="Low complexity" evidence="2">
    <location>
        <begin position="156"/>
        <end position="169"/>
    </location>
</feature>
<feature type="compositionally biased region" description="Basic and acidic residues" evidence="2">
    <location>
        <begin position="243"/>
        <end position="252"/>
    </location>
</feature>
<sequence>MSSRRYDYPTSRRNPNYEGLRSHASKNDKHNQNPSPVNYAYPPPPSRPSTYRSSRRRWPPQPSVEEEAIALRKEHPRKRSESEGEAACPGTIDQEPIIMDVTPPRNARQPQRSDKRTPMSSGVPTPPTSDDDDRATRARRHGPRLQTAAIPEMRRTPSPYASSTPTSMPGSSATISSASNKDKLYEAVKNVSAASEKSRSSAPFSSDSADRRTHSKAERRTPADSRPSSGVAIDDVEIDEDEAYLRRNERRSARYSFTKPILTAEPESIDQKDLPVRPSSSRRPLLSDDNRRHTDSWMEMPREQVVEAVRKPAPLKVASLVREASGQQSPASPNRVPSGTPPSRSSPRASSDDVGHYPPSPPRSPRKSQDRTRETTAPTQKRSHQSSVEGSRNNSPQASPKLSSTLPTSSNGWQGAFDSNTARTARPTTRLATATRPGEIPRSTANSASVQRAESLPYPVDDFMASMPEERDHQYFPEGFRPVEASAIFTKTLSRAGTPLTTRPPLQKHQSYKDNSTAPTTPTISPPSRAPRHVNFAMPSSTGSYAAAAIPIMKPCPRADYVSGYNDWYTLEDCPNFDICEPCLRANFRDNYHAAYFRPVHPSSRSTSTKVRCDFSRQWIRLAWLLTLQRQLSNLSLLKAVYHLLQPTNSLPCPDIHVKPHTWYTVLDDVTRRPITDLHICITDVRTIEILLPSLRGFFVPAPTPKGSRSSTTIDQSPHLCAFRSTNNNRFQIYLDSLISLHEAVAQSPGSRLPDMTPFVHLVKHKLELDECPRDNILQGARWFFVPSVPEFTVCEDCHDDMIAPLLRQDRDLAMRFNRSAQLLPAPKEGRSARDSVNSVTDVAKEASCALYSNRMREVFMTAVEGNDLKLLSRVARQRREMEKDLQRKAQPVIARIREVDEGIARYEEEGRERDVRRLEGERERLEERLRRYQSEWAEWE</sequence>
<dbReference type="AlphaFoldDB" id="A0A4U7B4W8"/>
<feature type="compositionally biased region" description="Polar residues" evidence="2">
    <location>
        <begin position="443"/>
        <end position="452"/>
    </location>
</feature>
<feature type="coiled-coil region" evidence="1">
    <location>
        <begin position="909"/>
        <end position="936"/>
    </location>
</feature>
<accession>A0A4U7B4W8</accession>
<dbReference type="Proteomes" id="UP000308133">
    <property type="component" value="Unassembled WGS sequence"/>
</dbReference>
<feature type="compositionally biased region" description="Low complexity" evidence="2">
    <location>
        <begin position="399"/>
        <end position="410"/>
    </location>
</feature>
<feature type="compositionally biased region" description="Low complexity" evidence="2">
    <location>
        <begin position="335"/>
        <end position="349"/>
    </location>
</feature>
<feature type="region of interest" description="Disordered" evidence="2">
    <location>
        <begin position="496"/>
        <end position="531"/>
    </location>
</feature>
<feature type="region of interest" description="Disordered" evidence="2">
    <location>
        <begin position="1"/>
        <end position="299"/>
    </location>
</feature>
<evidence type="ECO:0000313" key="3">
    <source>
        <dbReference type="EMBL" id="TKX24260.1"/>
    </source>
</evidence>
<gene>
    <name evidence="3" type="ORF">C1H76_3502</name>
</gene>
<protein>
    <submittedName>
        <fullName evidence="3">Uncharacterized protein</fullName>
    </submittedName>
</protein>
<dbReference type="EMBL" id="PTQR01000043">
    <property type="protein sequence ID" value="TKX24260.1"/>
    <property type="molecule type" value="Genomic_DNA"/>
</dbReference>
<feature type="compositionally biased region" description="Polar residues" evidence="2">
    <location>
        <begin position="170"/>
        <end position="179"/>
    </location>
</feature>